<evidence type="ECO:0000313" key="1">
    <source>
        <dbReference type="EMBL" id="MBB2989192.1"/>
    </source>
</evidence>
<dbReference type="AlphaFoldDB" id="A0A839Q7J6"/>
<dbReference type="RefSeq" id="WP_183466436.1">
    <property type="nucleotide sequence ID" value="NZ_JACHVU010000001.1"/>
</dbReference>
<comment type="caution">
    <text evidence="1">The sequence shown here is derived from an EMBL/GenBank/DDBJ whole genome shotgun (WGS) entry which is preliminary data.</text>
</comment>
<accession>A0A839Q7J6</accession>
<dbReference type="SUPFAM" id="SSF54427">
    <property type="entry name" value="NTF2-like"/>
    <property type="match status" value="1"/>
</dbReference>
<dbReference type="Proteomes" id="UP000550501">
    <property type="component" value="Unassembled WGS sequence"/>
</dbReference>
<evidence type="ECO:0000313" key="2">
    <source>
        <dbReference type="Proteomes" id="UP000550501"/>
    </source>
</evidence>
<name>A0A839Q7J6_MYCIR</name>
<keyword evidence="2" id="KW-1185">Reference proteome</keyword>
<evidence type="ECO:0008006" key="3">
    <source>
        <dbReference type="Google" id="ProtNLM"/>
    </source>
</evidence>
<dbReference type="InterPro" id="IPR032710">
    <property type="entry name" value="NTF2-like_dom_sf"/>
</dbReference>
<protein>
    <recommendedName>
        <fullName evidence="3">SnoaL-like domain-containing protein</fullName>
    </recommendedName>
</protein>
<organism evidence="1 2">
    <name type="scientific">Mycolicibacterium iranicum</name>
    <name type="common">Mycobacterium iranicum</name>
    <dbReference type="NCBI Taxonomy" id="912594"/>
    <lineage>
        <taxon>Bacteria</taxon>
        <taxon>Bacillati</taxon>
        <taxon>Actinomycetota</taxon>
        <taxon>Actinomycetes</taxon>
        <taxon>Mycobacteriales</taxon>
        <taxon>Mycobacteriaceae</taxon>
        <taxon>Mycolicibacterium</taxon>
    </lineage>
</organism>
<gene>
    <name evidence="1" type="ORF">FHR72_000649</name>
</gene>
<dbReference type="Gene3D" id="3.10.450.50">
    <property type="match status" value="1"/>
</dbReference>
<proteinExistence type="predicted"/>
<reference evidence="1 2" key="1">
    <citation type="submission" date="2020-08" db="EMBL/GenBank/DDBJ databases">
        <title>The Agave Microbiome: Exploring the role of microbial communities in plant adaptations to desert environments.</title>
        <authorList>
            <person name="Partida-Martinez L.P."/>
        </authorList>
    </citation>
    <scope>NUCLEOTIDE SEQUENCE [LARGE SCALE GENOMIC DNA]</scope>
    <source>
        <strain evidence="1 2">AT2.18</strain>
    </source>
</reference>
<dbReference type="EMBL" id="JACHVU010000001">
    <property type="protein sequence ID" value="MBB2989192.1"/>
    <property type="molecule type" value="Genomic_DNA"/>
</dbReference>
<sequence>MPDSIEHLMRANLIEVFNERDESRREAAIAATYAEDVRWTDEDGVVTGRAELATKCVQLQANLGESQFVAAGPVHQVPGFGHLAWNLVDPATGATVMGGFDAALIKDGKITDLWTVLIPPQP</sequence>